<accession>A0A926INK8</accession>
<dbReference type="Proteomes" id="UP000647416">
    <property type="component" value="Unassembled WGS sequence"/>
</dbReference>
<sequence length="217" mass="24032">MHASDGRTISVLESEVEDYKKVGWFVNSEVTMYSLDGRSVSVPISEVNEYKRVGWYETKVTSVTMYAPDGRTLSVENTEAEAQKKAGRYESLAEAKAAAKAQSAQHTAQPKQEQKSSYSISGCYENTRFRTFTNITGISYSDKSSTDTGSTIYNYGYVPEEYIYSYIAALQNDGLTYDGAENYGVSLLLTMRDTNNGAMLIMAYDGFGKTLRISVAP</sequence>
<dbReference type="EMBL" id="JACRTE010000018">
    <property type="protein sequence ID" value="MBC8597237.1"/>
    <property type="molecule type" value="Genomic_DNA"/>
</dbReference>
<comment type="caution">
    <text evidence="1">The sequence shown here is derived from an EMBL/GenBank/DDBJ whole genome shotgun (WGS) entry which is preliminary data.</text>
</comment>
<gene>
    <name evidence="1" type="ORF">H8706_10235</name>
</gene>
<reference evidence="1" key="1">
    <citation type="submission" date="2020-08" db="EMBL/GenBank/DDBJ databases">
        <title>Genome public.</title>
        <authorList>
            <person name="Liu C."/>
            <person name="Sun Q."/>
        </authorList>
    </citation>
    <scope>NUCLEOTIDE SEQUENCE</scope>
    <source>
        <strain evidence="1">NSJ-50</strain>
    </source>
</reference>
<proteinExistence type="predicted"/>
<protein>
    <submittedName>
        <fullName evidence="1">Uncharacterized protein</fullName>
    </submittedName>
</protein>
<evidence type="ECO:0000313" key="2">
    <source>
        <dbReference type="Proteomes" id="UP000647416"/>
    </source>
</evidence>
<name>A0A926INK8_9FIRM</name>
<organism evidence="1 2">
    <name type="scientific">Qingrenia yutianensis</name>
    <dbReference type="NCBI Taxonomy" id="2763676"/>
    <lineage>
        <taxon>Bacteria</taxon>
        <taxon>Bacillati</taxon>
        <taxon>Bacillota</taxon>
        <taxon>Clostridia</taxon>
        <taxon>Eubacteriales</taxon>
        <taxon>Oscillospiraceae</taxon>
        <taxon>Qingrenia</taxon>
    </lineage>
</organism>
<evidence type="ECO:0000313" key="1">
    <source>
        <dbReference type="EMBL" id="MBC8597237.1"/>
    </source>
</evidence>
<dbReference type="AlphaFoldDB" id="A0A926INK8"/>
<keyword evidence="2" id="KW-1185">Reference proteome</keyword>